<feature type="compositionally biased region" description="Acidic residues" evidence="1">
    <location>
        <begin position="832"/>
        <end position="848"/>
    </location>
</feature>
<reference evidence="2 3" key="1">
    <citation type="submission" date="2014-11" db="EMBL/GenBank/DDBJ databases">
        <authorList>
            <person name="Zhu J."/>
            <person name="Qi W."/>
            <person name="Song R."/>
        </authorList>
    </citation>
    <scope>NUCLEOTIDE SEQUENCE [LARGE SCALE GENOMIC DNA]</scope>
</reference>
<feature type="region of interest" description="Disordered" evidence="1">
    <location>
        <begin position="1105"/>
        <end position="1145"/>
    </location>
</feature>
<feature type="region of interest" description="Disordered" evidence="1">
    <location>
        <begin position="825"/>
        <end position="895"/>
    </location>
</feature>
<accession>A0A0G4E981</accession>
<feature type="compositionally biased region" description="Polar residues" evidence="1">
    <location>
        <begin position="1479"/>
        <end position="1491"/>
    </location>
</feature>
<organism evidence="2 3">
    <name type="scientific">Vitrella brassicaformis (strain CCMP3155)</name>
    <dbReference type="NCBI Taxonomy" id="1169540"/>
    <lineage>
        <taxon>Eukaryota</taxon>
        <taxon>Sar</taxon>
        <taxon>Alveolata</taxon>
        <taxon>Colpodellida</taxon>
        <taxon>Vitrellaceae</taxon>
        <taxon>Vitrella</taxon>
    </lineage>
</organism>
<name>A0A0G4E981_VITBC</name>
<feature type="compositionally biased region" description="Basic and acidic residues" evidence="1">
    <location>
        <begin position="962"/>
        <end position="976"/>
    </location>
</feature>
<feature type="compositionally biased region" description="Basic and acidic residues" evidence="1">
    <location>
        <begin position="1002"/>
        <end position="1043"/>
    </location>
</feature>
<dbReference type="VEuPathDB" id="CryptoDB:Vbra_20085"/>
<dbReference type="InParanoid" id="A0A0G4E981"/>
<feature type="region of interest" description="Disordered" evidence="1">
    <location>
        <begin position="603"/>
        <end position="628"/>
    </location>
</feature>
<feature type="compositionally biased region" description="Basic residues" evidence="1">
    <location>
        <begin position="855"/>
        <end position="864"/>
    </location>
</feature>
<evidence type="ECO:0000256" key="1">
    <source>
        <dbReference type="SAM" id="MobiDB-lite"/>
    </source>
</evidence>
<protein>
    <submittedName>
        <fullName evidence="2">Uncharacterized protein</fullName>
    </submittedName>
</protein>
<feature type="region of interest" description="Disordered" evidence="1">
    <location>
        <begin position="508"/>
        <end position="532"/>
    </location>
</feature>
<feature type="region of interest" description="Disordered" evidence="1">
    <location>
        <begin position="962"/>
        <end position="1051"/>
    </location>
</feature>
<dbReference type="EMBL" id="CDMY01000047">
    <property type="protein sequence ID" value="CEL92130.1"/>
    <property type="molecule type" value="Genomic_DNA"/>
</dbReference>
<feature type="compositionally biased region" description="Basic residues" evidence="1">
    <location>
        <begin position="1302"/>
        <end position="1315"/>
    </location>
</feature>
<evidence type="ECO:0000313" key="3">
    <source>
        <dbReference type="Proteomes" id="UP000041254"/>
    </source>
</evidence>
<dbReference type="Proteomes" id="UP000041254">
    <property type="component" value="Unassembled WGS sequence"/>
</dbReference>
<proteinExistence type="predicted"/>
<sequence>METANRGAEPSPRSIGMCESDRLVPPSWLGHRKAKHTRSQVLPEWLRAIKAKLEDASLATSGGKRQVVCEPLGGSGAPLPLCTWRCLADRVTDVVDKGTVDGRVRPVQLPQEPDDGLRSGGDGAGGVRWGLIYVGEKPLYCDAHQDVTVLGEFVGKLVSSASVPTSERHLCQDLRFLHKPNMPSSDDGCEVPGDGEVVVSATRHCNEMALVIPARREVRGKVTRWTPNTQWHTVYVNGWPHIVLTTIPGVGIKTGDILVADFGDAWLQRSSRAASEILVPRLVQSRVATRSGDGPGQPAASASASADAPCVPASLCGVNSAHPPSANGAPTGVPNIKAHRMLRAATADRSARTGDRLLDGDEADLTGTAFEGSVGGLVAQGGSIVEPVEVAAKTILRSLCGSSEVYRDVLPVFEEHVRCMRKEPNRRRQTNHNTAGLVPGGYVPLAGVQPGNTRLGKGLITRYEGGHFTVEYPDNTRRRLSVEEMATEIMQLIDEQPKRAAASLIPDAEIDFPDQGRSDSPSRAGRSPRSLKAKAHALIAQAALADSQGVDITWNDAQTQFEVTVRGHPAHQHQCFPVTSSTPVDAAWKSVLLYCSRHLQQRHNGAAQGRGEARASAGADKDRPASRSQVGIQLPTVYGVTWRDMGFDARIGDASQRFRAPTASDSDRLTAYISAVTFVKNYASQPVKAMDEGQRTRILATYSSALETALRQLTDLASEQLPQHLSPINPLALPLCDNETVQRKMHQLAEKDRLSKSQRSRTDESLIQEAAQMAPEPGCKFVWLSRGWIANVGNEHHAFFSMEEYGGLAASQQAAAKWRRHVINQQQRQEDGNDSGSEEEEEEEEDSQAPDHQPVKRSSRRPRRQVSANIKDYSSIADANRGDRPARGADKDDPQVLQQQAASLPPVPGVWWSHNRGPGFATNRDGELFAVKRYGSVVEAYRAAVACVKRIDVAEVQIPGQEDKQAAKDEGEREDSVPQSASGRNERTTTKRLRPPAYVPPRNKEGRFCSRSIEDQDKGDKHERDKETKDNNKTPKQQPHRDPLPPCRGPGLWHDSRGIFARLGGRVEFFAFSSHEGSADDRRRAAFGAASEAMKRAIEVETEEREEAAARRAAEVQEENRRQMAQRQEQAKKKNTTRAKETRALQEDLRKCLKGPRDKMPLDENEFGRGRRVRRGAEDSQFVYDHSAALCSNGTHSPTPDSGDDEYNDRSVVQVVVPPARGKKRKPPPLNDLDMLNKNTVQIMDQSEEAHEEYMMTLFLTAVSSIEGPSFVSDVHRRRKARRMSIEQHSAHSQPHTFRGPAHSHHHQPPKRQRRTPLAAKPPPPPPNRRRRRRRRDSEEDYDVEEEEEEDEEAEMDDDDETESPEMELDDRIDELAHWHLLQEAYRRGLKHGGARPPFVPPPLLFRGPVRLPSHPPSGIRPLIPQWRDLYPRQQDATNPAALLPVKAFHSGSSPWGLSTFTVVKRQGGTDEAEGSADHTPSQRLFPSSGPSGLFRPPMPPGNGGGGSSHFVELRPMAGMGLRQMAAWPSFRGIGMRGREERLESLPKLAAPNQWDR</sequence>
<feature type="region of interest" description="Disordered" evidence="1">
    <location>
        <begin position="1274"/>
        <end position="1367"/>
    </location>
</feature>
<feature type="compositionally biased region" description="Basic and acidic residues" evidence="1">
    <location>
        <begin position="1107"/>
        <end position="1122"/>
    </location>
</feature>
<feature type="compositionally biased region" description="Acidic residues" evidence="1">
    <location>
        <begin position="1339"/>
        <end position="1367"/>
    </location>
</feature>
<feature type="compositionally biased region" description="Basic and acidic residues" evidence="1">
    <location>
        <begin position="880"/>
        <end position="894"/>
    </location>
</feature>
<keyword evidence="3" id="KW-1185">Reference proteome</keyword>
<gene>
    <name evidence="2" type="ORF">Vbra_20085</name>
</gene>
<feature type="region of interest" description="Disordered" evidence="1">
    <location>
        <begin position="1468"/>
        <end position="1509"/>
    </location>
</feature>
<evidence type="ECO:0000313" key="2">
    <source>
        <dbReference type="EMBL" id="CEL92130.1"/>
    </source>
</evidence>